<comment type="caution">
    <text evidence="1">The sequence shown here is derived from an EMBL/GenBank/DDBJ whole genome shotgun (WGS) entry which is preliminary data.</text>
</comment>
<protein>
    <submittedName>
        <fullName evidence="1">Uncharacterized protein</fullName>
    </submittedName>
</protein>
<name>A0A080LWF0_9PROT</name>
<dbReference type="AlphaFoldDB" id="A0A080LWF0"/>
<accession>A0A080LWF0</accession>
<reference evidence="1 2" key="1">
    <citation type="submission" date="2014-02" db="EMBL/GenBank/DDBJ databases">
        <title>Expanding our view of genomic diversity in Candidatus Accumulibacter clades.</title>
        <authorList>
            <person name="Skennerton C.T."/>
            <person name="Barr J.J."/>
            <person name="Slater F.R."/>
            <person name="Bond P.L."/>
            <person name="Tyson G.W."/>
        </authorList>
    </citation>
    <scope>NUCLEOTIDE SEQUENCE [LARGE SCALE GENOMIC DNA]</scope>
    <source>
        <strain evidence="2">BA-91</strain>
    </source>
</reference>
<evidence type="ECO:0000313" key="2">
    <source>
        <dbReference type="Proteomes" id="UP000020077"/>
    </source>
</evidence>
<evidence type="ECO:0000313" key="1">
    <source>
        <dbReference type="EMBL" id="KFB73067.1"/>
    </source>
</evidence>
<dbReference type="EMBL" id="JDVG02000291">
    <property type="protein sequence ID" value="KFB73067.1"/>
    <property type="molecule type" value="Genomic_DNA"/>
</dbReference>
<dbReference type="Proteomes" id="UP000020077">
    <property type="component" value="Unassembled WGS sequence"/>
</dbReference>
<proteinExistence type="predicted"/>
<organism evidence="1 2">
    <name type="scientific">Candidatus Accumulibacter phosphatis</name>
    <dbReference type="NCBI Taxonomy" id="327160"/>
    <lineage>
        <taxon>Bacteria</taxon>
        <taxon>Pseudomonadati</taxon>
        <taxon>Pseudomonadota</taxon>
        <taxon>Betaproteobacteria</taxon>
        <taxon>Candidatus Accumulibacter</taxon>
    </lineage>
</organism>
<gene>
    <name evidence="1" type="ORF">AW09_001706</name>
</gene>
<sequence length="73" mass="7835">MGTIEILAEQIGCGLREAIPRMRKTILKKLPLAVAAMIEARTANTMEWPTVLPLGRNVRTGANSDCGACGPTR</sequence>